<name>A0A166WT92_9AGAM</name>
<evidence type="ECO:0000313" key="3">
    <source>
        <dbReference type="Proteomes" id="UP000076532"/>
    </source>
</evidence>
<dbReference type="Pfam" id="PF01553">
    <property type="entry name" value="Acyltransferase"/>
    <property type="match status" value="1"/>
</dbReference>
<dbReference type="Proteomes" id="UP000076532">
    <property type="component" value="Unassembled WGS sequence"/>
</dbReference>
<dbReference type="SMART" id="SM00563">
    <property type="entry name" value="PlsC"/>
    <property type="match status" value="1"/>
</dbReference>
<evidence type="ECO:0000259" key="1">
    <source>
        <dbReference type="SMART" id="SM00563"/>
    </source>
</evidence>
<dbReference type="EMBL" id="KV417481">
    <property type="protein sequence ID" value="KZP34086.1"/>
    <property type="molecule type" value="Genomic_DNA"/>
</dbReference>
<dbReference type="InterPro" id="IPR002123">
    <property type="entry name" value="Plipid/glycerol_acylTrfase"/>
</dbReference>
<dbReference type="GO" id="GO:0016287">
    <property type="term" value="F:glycerone-phosphate O-acyltransferase activity"/>
    <property type="evidence" value="ECO:0007669"/>
    <property type="project" value="TreeGrafter"/>
</dbReference>
<accession>A0A166WT92</accession>
<dbReference type="AlphaFoldDB" id="A0A166WT92"/>
<gene>
    <name evidence="2" type="ORF">FIBSPDRAFT_810583</name>
</gene>
<dbReference type="GO" id="GO:0008654">
    <property type="term" value="P:phospholipid biosynthetic process"/>
    <property type="evidence" value="ECO:0007669"/>
    <property type="project" value="TreeGrafter"/>
</dbReference>
<sequence length="623" mass="67241">MDCSPKLVYRALVQISHYTVQGFYEEVHVEGKENVPAHTPLVVASTHHNEIIDIASLAITIPHARHLSFWAKSSLFSNPVVGGILSSSGAIPVQRNPNAIPGPSSTQPSQESLFHSTSRALEKGEAVGVFPEGTSYTEPGIVQMKDGAAWAAVEYAKTISGKEGQKEAVEVIPVAVVYTDKSRYRSRIVVHYGAPISVPPLSPGGDQRAAVKQLTSDIQESLLRLSINAPDWDTLNSAKIALSILGDPTEVPMGEWVGMMQTLICLLSSTSIDPISLEELKRALVAYFALLCYTGTSHVSLQYLLPLSSGSNVHASTTTTRIATARLILPFLRLLHPRTLLFLPPMLVFLPGHALGSLAGRYLAVAPAAPSTPAELAEMKKRKERVEMADEEESKAQYKAVIGGVGVSFGCYLAGRLVLGSLVRLGLRSRAPAFGSAFSSALLTSLGLGGWESSRWVQGISSALDGTAEWAHIIGAFLGASEGGARSSMMRGLGKLGVIYATGWVVVKWHNLLIGWNKTTLSHMLTSCRLLLSIASRPVPRSALAQYLVPPRPAVNPYIKRSETSSPAPQRAEAMPARRLMHHLLRARRDATYALEAYIGGAEKLGEDGTQRVRYLRERGLRI</sequence>
<proteinExistence type="predicted"/>
<organism evidence="2 3">
    <name type="scientific">Athelia psychrophila</name>
    <dbReference type="NCBI Taxonomy" id="1759441"/>
    <lineage>
        <taxon>Eukaryota</taxon>
        <taxon>Fungi</taxon>
        <taxon>Dikarya</taxon>
        <taxon>Basidiomycota</taxon>
        <taxon>Agaricomycotina</taxon>
        <taxon>Agaricomycetes</taxon>
        <taxon>Agaricomycetidae</taxon>
        <taxon>Atheliales</taxon>
        <taxon>Atheliaceae</taxon>
        <taxon>Athelia</taxon>
    </lineage>
</organism>
<dbReference type="InterPro" id="IPR052744">
    <property type="entry name" value="GPAT/DAPAT"/>
</dbReference>
<keyword evidence="3" id="KW-1185">Reference proteome</keyword>
<dbReference type="CDD" id="cd07992">
    <property type="entry name" value="LPLAT_AAK14816-like"/>
    <property type="match status" value="1"/>
</dbReference>
<keyword evidence="2" id="KW-0808">Transferase</keyword>
<reference evidence="2 3" key="1">
    <citation type="journal article" date="2016" name="Mol. Biol. Evol.">
        <title>Comparative Genomics of Early-Diverging Mushroom-Forming Fungi Provides Insights into the Origins of Lignocellulose Decay Capabilities.</title>
        <authorList>
            <person name="Nagy L.G."/>
            <person name="Riley R."/>
            <person name="Tritt A."/>
            <person name="Adam C."/>
            <person name="Daum C."/>
            <person name="Floudas D."/>
            <person name="Sun H."/>
            <person name="Yadav J.S."/>
            <person name="Pangilinan J."/>
            <person name="Larsson K.H."/>
            <person name="Matsuura K."/>
            <person name="Barry K."/>
            <person name="Labutti K."/>
            <person name="Kuo R."/>
            <person name="Ohm R.A."/>
            <person name="Bhattacharya S.S."/>
            <person name="Shirouzu T."/>
            <person name="Yoshinaga Y."/>
            <person name="Martin F.M."/>
            <person name="Grigoriev I.V."/>
            <person name="Hibbett D.S."/>
        </authorList>
    </citation>
    <scope>NUCLEOTIDE SEQUENCE [LARGE SCALE GENOMIC DNA]</scope>
    <source>
        <strain evidence="2 3">CBS 109695</strain>
    </source>
</reference>
<dbReference type="PANTHER" id="PTHR31605:SF0">
    <property type="entry name" value="GLYCEROL-3-PHOSPHATE O-ACYLTRANSFERASE 1"/>
    <property type="match status" value="1"/>
</dbReference>
<evidence type="ECO:0000313" key="2">
    <source>
        <dbReference type="EMBL" id="KZP34086.1"/>
    </source>
</evidence>
<dbReference type="OrthoDB" id="1044435at2759"/>
<dbReference type="PANTHER" id="PTHR31605">
    <property type="entry name" value="GLYCEROL-3-PHOSPHATE O-ACYLTRANSFERASE 1"/>
    <property type="match status" value="1"/>
</dbReference>
<dbReference type="SUPFAM" id="SSF69593">
    <property type="entry name" value="Glycerol-3-phosphate (1)-acyltransferase"/>
    <property type="match status" value="1"/>
</dbReference>
<dbReference type="STRING" id="436010.A0A166WT92"/>
<protein>
    <submittedName>
        <fullName evidence="2">Acyltransferase</fullName>
    </submittedName>
</protein>
<dbReference type="GO" id="GO:0004366">
    <property type="term" value="F:glycerol-3-phosphate O-acyltransferase activity"/>
    <property type="evidence" value="ECO:0007669"/>
    <property type="project" value="TreeGrafter"/>
</dbReference>
<feature type="domain" description="Phospholipid/glycerol acyltransferase" evidence="1">
    <location>
        <begin position="41"/>
        <end position="179"/>
    </location>
</feature>
<keyword evidence="2" id="KW-0012">Acyltransferase</keyword>